<evidence type="ECO:0000313" key="1">
    <source>
        <dbReference type="EMBL" id="MDA4178654.1"/>
    </source>
</evidence>
<comment type="caution">
    <text evidence="1">The sequence shown here is derived from an EMBL/GenBank/DDBJ whole genome shotgun (WGS) entry which is preliminary data.</text>
</comment>
<evidence type="ECO:0008006" key="3">
    <source>
        <dbReference type="Google" id="ProtNLM"/>
    </source>
</evidence>
<reference evidence="1" key="1">
    <citation type="submission" date="2022-08" db="EMBL/GenBank/DDBJ databases">
        <title>Genome sequencing of human pathogens.</title>
        <authorList>
            <person name="Cao X."/>
        </authorList>
    </citation>
    <scope>NUCLEOTIDE SEQUENCE</scope>
    <source>
        <strain evidence="1">EC16126</strain>
    </source>
</reference>
<proteinExistence type="predicted"/>
<dbReference type="SUPFAM" id="SSF56281">
    <property type="entry name" value="Metallo-hydrolase/oxidoreductase"/>
    <property type="match status" value="1"/>
</dbReference>
<feature type="non-terminal residue" evidence="1">
    <location>
        <position position="78"/>
    </location>
</feature>
<dbReference type="EMBL" id="JANWOR010000381">
    <property type="protein sequence ID" value="MDA4178654.1"/>
    <property type="molecule type" value="Genomic_DNA"/>
</dbReference>
<dbReference type="Proteomes" id="UP001211064">
    <property type="component" value="Unassembled WGS sequence"/>
</dbReference>
<sequence length="78" mass="8971">MIELEDGRTILVDVNARQPGADIPDVIAQLRKRLKRDALGRLYLDAFLLTHPDQDHCRGLREHFHLGPPETWSKTTDK</sequence>
<dbReference type="InterPro" id="IPR036866">
    <property type="entry name" value="RibonucZ/Hydroxyglut_hydro"/>
</dbReference>
<protein>
    <recommendedName>
        <fullName evidence="3">Metallohydrolase</fullName>
    </recommendedName>
</protein>
<dbReference type="AlphaFoldDB" id="A0AAW5Z5Z1"/>
<accession>A0AAW5Z5Z1</accession>
<gene>
    <name evidence="1" type="ORF">NY836_14825</name>
</gene>
<evidence type="ECO:0000313" key="2">
    <source>
        <dbReference type="Proteomes" id="UP001211064"/>
    </source>
</evidence>
<name>A0AAW5Z5Z1_ECOLX</name>
<organism evidence="1 2">
    <name type="scientific">Escherichia coli</name>
    <dbReference type="NCBI Taxonomy" id="562"/>
    <lineage>
        <taxon>Bacteria</taxon>
        <taxon>Pseudomonadati</taxon>
        <taxon>Pseudomonadota</taxon>
        <taxon>Gammaproteobacteria</taxon>
        <taxon>Enterobacterales</taxon>
        <taxon>Enterobacteriaceae</taxon>
        <taxon>Escherichia</taxon>
    </lineage>
</organism>
<dbReference type="Gene3D" id="3.60.15.10">
    <property type="entry name" value="Ribonuclease Z/Hydroxyacylglutathione hydrolase-like"/>
    <property type="match status" value="1"/>
</dbReference>